<dbReference type="InterPro" id="IPR003448">
    <property type="entry name" value="Mopterin_biosynth_MoaE"/>
</dbReference>
<name>A0AA39JJ51_9AGAR</name>
<dbReference type="EMBL" id="JAUEPT010000022">
    <property type="protein sequence ID" value="KAK0443618.1"/>
    <property type="molecule type" value="Genomic_DNA"/>
</dbReference>
<evidence type="ECO:0000313" key="1">
    <source>
        <dbReference type="EMBL" id="KAK0443618.1"/>
    </source>
</evidence>
<protein>
    <submittedName>
        <fullName evidence="1">Uncharacterized protein</fullName>
    </submittedName>
</protein>
<accession>A0AA39JJ51</accession>
<comment type="caution">
    <text evidence="1">The sequence shown here is derived from an EMBL/GenBank/DDBJ whole genome shotgun (WGS) entry which is preliminary data.</text>
</comment>
<dbReference type="GO" id="GO:0006777">
    <property type="term" value="P:Mo-molybdopterin cofactor biosynthetic process"/>
    <property type="evidence" value="ECO:0007669"/>
    <property type="project" value="InterPro"/>
</dbReference>
<proteinExistence type="predicted"/>
<dbReference type="InterPro" id="IPR036563">
    <property type="entry name" value="MoaE_sf"/>
</dbReference>
<dbReference type="Gene3D" id="3.90.1170.40">
    <property type="entry name" value="Molybdopterin biosynthesis MoaE subunit"/>
    <property type="match status" value="1"/>
</dbReference>
<organism evidence="1 2">
    <name type="scientific">Armillaria borealis</name>
    <dbReference type="NCBI Taxonomy" id="47425"/>
    <lineage>
        <taxon>Eukaryota</taxon>
        <taxon>Fungi</taxon>
        <taxon>Dikarya</taxon>
        <taxon>Basidiomycota</taxon>
        <taxon>Agaricomycotina</taxon>
        <taxon>Agaricomycetes</taxon>
        <taxon>Agaricomycetidae</taxon>
        <taxon>Agaricales</taxon>
        <taxon>Marasmiineae</taxon>
        <taxon>Physalacriaceae</taxon>
        <taxon>Armillaria</taxon>
    </lineage>
</organism>
<dbReference type="Proteomes" id="UP001175226">
    <property type="component" value="Unassembled WGS sequence"/>
</dbReference>
<dbReference type="SUPFAM" id="SSF54690">
    <property type="entry name" value="Molybdopterin synthase subunit MoaE"/>
    <property type="match status" value="1"/>
</dbReference>
<keyword evidence="2" id="KW-1185">Reference proteome</keyword>
<evidence type="ECO:0000313" key="2">
    <source>
        <dbReference type="Proteomes" id="UP001175226"/>
    </source>
</evidence>
<reference evidence="1" key="1">
    <citation type="submission" date="2023-06" db="EMBL/GenBank/DDBJ databases">
        <authorList>
            <consortium name="Lawrence Berkeley National Laboratory"/>
            <person name="Ahrendt S."/>
            <person name="Sahu N."/>
            <person name="Indic B."/>
            <person name="Wong-Bajracharya J."/>
            <person name="Merenyi Z."/>
            <person name="Ke H.-M."/>
            <person name="Monk M."/>
            <person name="Kocsube S."/>
            <person name="Drula E."/>
            <person name="Lipzen A."/>
            <person name="Balint B."/>
            <person name="Henrissat B."/>
            <person name="Andreopoulos B."/>
            <person name="Martin F.M."/>
            <person name="Harder C.B."/>
            <person name="Rigling D."/>
            <person name="Ford K.L."/>
            <person name="Foster G.D."/>
            <person name="Pangilinan J."/>
            <person name="Papanicolaou A."/>
            <person name="Barry K."/>
            <person name="LaButti K."/>
            <person name="Viragh M."/>
            <person name="Koriabine M."/>
            <person name="Yan M."/>
            <person name="Riley R."/>
            <person name="Champramary S."/>
            <person name="Plett K.L."/>
            <person name="Tsai I.J."/>
            <person name="Slot J."/>
            <person name="Sipos G."/>
            <person name="Plett J."/>
            <person name="Nagy L.G."/>
            <person name="Grigoriev I.V."/>
        </authorList>
    </citation>
    <scope>NUCLEOTIDE SEQUENCE</scope>
    <source>
        <strain evidence="1">FPL87.14</strain>
    </source>
</reference>
<sequence length="72" mass="8160">MEWIPLRALNIKLIQNWLSRLASIIQDTRCSEHQPESQTPLVRYAVHHRIGVVPVGEPSIVIGVSSPHRKLS</sequence>
<dbReference type="AlphaFoldDB" id="A0AA39JJ51"/>
<dbReference type="Pfam" id="PF02391">
    <property type="entry name" value="MoaE"/>
    <property type="match status" value="1"/>
</dbReference>
<gene>
    <name evidence="1" type="ORF">EV421DRAFT_1804852</name>
</gene>